<dbReference type="OrthoDB" id="5835829at2759"/>
<feature type="chain" id="PRO_5018109323" evidence="4">
    <location>
        <begin position="20"/>
        <end position="364"/>
    </location>
</feature>
<keyword evidence="4" id="KW-0732">Signal</keyword>
<dbReference type="PANTHER" id="PTHR48043:SF145">
    <property type="entry name" value="FI06409P-RELATED"/>
    <property type="match status" value="1"/>
</dbReference>
<evidence type="ECO:0000256" key="2">
    <source>
        <dbReference type="ARBA" id="ARBA00022676"/>
    </source>
</evidence>
<sequence>MRVLPMILVSLLWLLVCSAYRFLGVFPHQGKSKFIMLEGLMKGLADKGHQIDIISPYPQKKTYPNYTDIAKLSVPLSLVNNLTYEFIQTVSSNIAKSTATVFGNDVCEAHLGNSVIQNLVRDPPKNPPYDAMIMEILSSPCFAAIAQLLNIPLIGVSTTLMYPWLHELIAQPENLAIVPNIYKNVNFPMNLWQRTYNVFSFLYCKLYFNYLTISQDDIVRKYFGPNLPSIRNMNLALVLVNSHIALNGIQPMTPALVQVGGIHIREDDTPLSHELKKWMDDSKDGFVYFTFGSMVLMETFPRKTLDIFYASLGKIAPVRVLMKIPNPKKLPPGLPENIRTFPWLPQLKVLSESHHSYLINYVLY</sequence>
<proteinExistence type="inferred from homology"/>
<dbReference type="InterPro" id="IPR002213">
    <property type="entry name" value="UDP_glucos_trans"/>
</dbReference>
<evidence type="ECO:0000256" key="3">
    <source>
        <dbReference type="ARBA" id="ARBA00022679"/>
    </source>
</evidence>
<dbReference type="AlphaFoldDB" id="A0A3L8DXJ0"/>
<comment type="caution">
    <text evidence="5">The sequence shown here is derived from an EMBL/GenBank/DDBJ whole genome shotgun (WGS) entry which is preliminary data.</text>
</comment>
<organism evidence="5 6">
    <name type="scientific">Ooceraea biroi</name>
    <name type="common">Clonal raider ant</name>
    <name type="synonym">Cerapachys biroi</name>
    <dbReference type="NCBI Taxonomy" id="2015173"/>
    <lineage>
        <taxon>Eukaryota</taxon>
        <taxon>Metazoa</taxon>
        <taxon>Ecdysozoa</taxon>
        <taxon>Arthropoda</taxon>
        <taxon>Hexapoda</taxon>
        <taxon>Insecta</taxon>
        <taxon>Pterygota</taxon>
        <taxon>Neoptera</taxon>
        <taxon>Endopterygota</taxon>
        <taxon>Hymenoptera</taxon>
        <taxon>Apocrita</taxon>
        <taxon>Aculeata</taxon>
        <taxon>Formicoidea</taxon>
        <taxon>Formicidae</taxon>
        <taxon>Dorylinae</taxon>
        <taxon>Ooceraea</taxon>
    </lineage>
</organism>
<reference evidence="5 6" key="1">
    <citation type="journal article" date="2018" name="Genome Res.">
        <title>The genomic architecture and molecular evolution of ant odorant receptors.</title>
        <authorList>
            <person name="McKenzie S.K."/>
            <person name="Kronauer D.J.C."/>
        </authorList>
    </citation>
    <scope>NUCLEOTIDE SEQUENCE [LARGE SCALE GENOMIC DNA]</scope>
    <source>
        <strain evidence="5">Clonal line C1</strain>
    </source>
</reference>
<dbReference type="Pfam" id="PF00201">
    <property type="entry name" value="UDPGT"/>
    <property type="match status" value="1"/>
</dbReference>
<keyword evidence="3" id="KW-0808">Transferase</keyword>
<dbReference type="Gene3D" id="3.40.50.2000">
    <property type="entry name" value="Glycogen Phosphorylase B"/>
    <property type="match status" value="1"/>
</dbReference>
<dbReference type="InterPro" id="IPR050271">
    <property type="entry name" value="UDP-glycosyltransferase"/>
</dbReference>
<protein>
    <submittedName>
        <fullName evidence="5">Uncharacterized protein</fullName>
    </submittedName>
</protein>
<dbReference type="Proteomes" id="UP000279307">
    <property type="component" value="Chromosome 3"/>
</dbReference>
<comment type="similarity">
    <text evidence="1">Belongs to the UDP-glycosyltransferase family.</text>
</comment>
<dbReference type="GO" id="GO:0008194">
    <property type="term" value="F:UDP-glycosyltransferase activity"/>
    <property type="evidence" value="ECO:0007669"/>
    <property type="project" value="InterPro"/>
</dbReference>
<evidence type="ECO:0000256" key="1">
    <source>
        <dbReference type="ARBA" id="ARBA00009995"/>
    </source>
</evidence>
<evidence type="ECO:0000313" key="6">
    <source>
        <dbReference type="Proteomes" id="UP000279307"/>
    </source>
</evidence>
<evidence type="ECO:0000256" key="4">
    <source>
        <dbReference type="SAM" id="SignalP"/>
    </source>
</evidence>
<feature type="signal peptide" evidence="4">
    <location>
        <begin position="1"/>
        <end position="19"/>
    </location>
</feature>
<name>A0A3L8DXJ0_OOCBI</name>
<accession>A0A3L8DXJ0</accession>
<gene>
    <name evidence="5" type="ORF">DMN91_002895</name>
</gene>
<evidence type="ECO:0000313" key="5">
    <source>
        <dbReference type="EMBL" id="RLU24805.1"/>
    </source>
</evidence>
<dbReference type="PANTHER" id="PTHR48043">
    <property type="entry name" value="EG:EG0003.4 PROTEIN-RELATED"/>
    <property type="match status" value="1"/>
</dbReference>
<dbReference type="EMBL" id="QOIP01000003">
    <property type="protein sequence ID" value="RLU24805.1"/>
    <property type="molecule type" value="Genomic_DNA"/>
</dbReference>
<keyword evidence="2" id="KW-0328">Glycosyltransferase</keyword>
<dbReference type="SUPFAM" id="SSF53756">
    <property type="entry name" value="UDP-Glycosyltransferase/glycogen phosphorylase"/>
    <property type="match status" value="1"/>
</dbReference>